<dbReference type="PANTHER" id="PTHR12553:SF49">
    <property type="entry name" value="ZINC PHOSPHODIESTERASE ELAC PROTEIN 2"/>
    <property type="match status" value="1"/>
</dbReference>
<keyword evidence="14" id="KW-1185">Reference proteome</keyword>
<dbReference type="GO" id="GO:0005739">
    <property type="term" value="C:mitochondrion"/>
    <property type="evidence" value="ECO:0007669"/>
    <property type="project" value="TreeGrafter"/>
</dbReference>
<keyword evidence="8" id="KW-0255">Endonuclease</keyword>
<comment type="cofactor">
    <cofactor evidence="2">
        <name>Zn(2+)</name>
        <dbReference type="ChEBI" id="CHEBI:29105"/>
    </cofactor>
</comment>
<evidence type="ECO:0000256" key="6">
    <source>
        <dbReference type="ARBA" id="ARBA00022722"/>
    </source>
</evidence>
<evidence type="ECO:0000256" key="3">
    <source>
        <dbReference type="ARBA" id="ARBA00007823"/>
    </source>
</evidence>
<evidence type="ECO:0000256" key="1">
    <source>
        <dbReference type="ARBA" id="ARBA00000402"/>
    </source>
</evidence>
<accession>A0A8H5H2Y4</accession>
<evidence type="ECO:0000256" key="2">
    <source>
        <dbReference type="ARBA" id="ARBA00001947"/>
    </source>
</evidence>
<dbReference type="GO" id="GO:1990180">
    <property type="term" value="P:mitochondrial tRNA 3'-end processing"/>
    <property type="evidence" value="ECO:0007669"/>
    <property type="project" value="TreeGrafter"/>
</dbReference>
<feature type="compositionally biased region" description="Acidic residues" evidence="11">
    <location>
        <begin position="984"/>
        <end position="993"/>
    </location>
</feature>
<gene>
    <name evidence="13" type="ORF">D9757_008524</name>
</gene>
<dbReference type="InterPro" id="IPR047151">
    <property type="entry name" value="RNZ2-like"/>
</dbReference>
<feature type="compositionally biased region" description="Basic and acidic residues" evidence="11">
    <location>
        <begin position="262"/>
        <end position="271"/>
    </location>
</feature>
<sequence>MPISLIPSNWAIHVISAQSSDTSPTIMFSHEHSRAKYIFNAGENSNRTFTQSKMSWSGTRGIFLTGLGRGERDRAGGLTSLLMSLADGENQNVIDVVGPPGIKHLVASMRMYTYRENLSIISTEVPADSIIERLPSPIFKDVNIAVYAIPVYPSLIHTDTSQLKRKREDEASDADSGPPTKKSVQEPSDTVLSTPTSTLYPTLMDILSSPSFAPEDLNPGQSQQWYDLISDIMFPASSKAKAERAAPEKEVERRQGTKKQQPKKEGDASKELAFRDKFLPHLPAESGEGNVDEYGRLSIVKGFHSRLPKLIPVQNNITSPSALSISYLAIGPSVRGKFDGAKADALGIPHNLRKKLTAGETVTFMPLDFSKRKKRKSIPPINTTEAERTVRPEDVIAPSQSPVAALILDIPSPSYIPSIIATFEAEGSAWARWTKYSSKIESVPSKLFEEEEFHLHTVFHLLGEGVLEDERYRSFMSGFRSETEVHHIVSSKEHSPDPVTFTSSAYQLLKLAHLDSEIFQVPKFRLTPQKDIAALSDLPKSVSTMQSRSIVMMRPLAPPRKEEWAERIDKFHSALKQFGSGGDITKNIALSIAALQEEANTEEVTADEGFVLKPHTAAAFATGRAAAASYGSSPGGWRKISEVQGKDVNVITLGTGSAIPGKYRNVSATVLQIPKYGNILLDCGEGTWGQLCRKFGTDRDEPDNVYAFLRDLKVIYISHAHADHHMGVGKILAMRKTLDPPPEHPLYLVSLRSVHLYLRELSDLEDLGLSDDSDTNGVVTVLSPALHWRQLESYCTTGLWAIGGTEDWLDIGKSRNHAQKMCEVLNLKSFFTVDVRHRTRCYGCVIRSRDGWSVTFSADTMPSDNLVYAANSGHNTTSVLIHEATMSDDQKNLAAKKAHSTIGQAIEIGQRMNASNILLTHFSARQPKMPHQISSVHLKGEEDLPFIVTAFDYAHFKIGSMWKMQFYMDAIDQSYREMVKEVGEENEADEEEKELLGASYK</sequence>
<dbReference type="GO" id="GO:0042781">
    <property type="term" value="F:3'-tRNA processing endoribonuclease activity"/>
    <property type="evidence" value="ECO:0007669"/>
    <property type="project" value="UniProtKB-EC"/>
</dbReference>
<dbReference type="Gene3D" id="3.60.15.10">
    <property type="entry name" value="Ribonuclease Z/Hydroxyacylglutathione hydrolase-like"/>
    <property type="match status" value="2"/>
</dbReference>
<feature type="region of interest" description="Disordered" evidence="11">
    <location>
        <begin position="160"/>
        <end position="196"/>
    </location>
</feature>
<evidence type="ECO:0000313" key="14">
    <source>
        <dbReference type="Proteomes" id="UP000518752"/>
    </source>
</evidence>
<comment type="caution">
    <text evidence="13">The sequence shown here is derived from an EMBL/GenBank/DDBJ whole genome shotgun (WGS) entry which is preliminary data.</text>
</comment>
<organism evidence="13 14">
    <name type="scientific">Collybiopsis confluens</name>
    <dbReference type="NCBI Taxonomy" id="2823264"/>
    <lineage>
        <taxon>Eukaryota</taxon>
        <taxon>Fungi</taxon>
        <taxon>Dikarya</taxon>
        <taxon>Basidiomycota</taxon>
        <taxon>Agaricomycotina</taxon>
        <taxon>Agaricomycetes</taxon>
        <taxon>Agaricomycetidae</taxon>
        <taxon>Agaricales</taxon>
        <taxon>Marasmiineae</taxon>
        <taxon>Omphalotaceae</taxon>
        <taxon>Collybiopsis</taxon>
    </lineage>
</organism>
<dbReference type="Proteomes" id="UP000518752">
    <property type="component" value="Unassembled WGS sequence"/>
</dbReference>
<dbReference type="InterPro" id="IPR027794">
    <property type="entry name" value="tRNase_Z_dom"/>
</dbReference>
<dbReference type="PANTHER" id="PTHR12553">
    <property type="entry name" value="ZINC PHOSPHODIESTERASE ELAC PROTEIN 2"/>
    <property type="match status" value="1"/>
</dbReference>
<feature type="region of interest" description="Disordered" evidence="11">
    <location>
        <begin position="239"/>
        <end position="271"/>
    </location>
</feature>
<dbReference type="OrthoDB" id="527344at2759"/>
<evidence type="ECO:0000313" key="13">
    <source>
        <dbReference type="EMBL" id="KAF5375625.1"/>
    </source>
</evidence>
<evidence type="ECO:0000256" key="11">
    <source>
        <dbReference type="SAM" id="MobiDB-lite"/>
    </source>
</evidence>
<dbReference type="EC" id="3.1.26.11" evidence="4"/>
<keyword evidence="5" id="KW-0819">tRNA processing</keyword>
<reference evidence="13 14" key="1">
    <citation type="journal article" date="2020" name="ISME J.">
        <title>Uncovering the hidden diversity of litter-decomposition mechanisms in mushroom-forming fungi.</title>
        <authorList>
            <person name="Floudas D."/>
            <person name="Bentzer J."/>
            <person name="Ahren D."/>
            <person name="Johansson T."/>
            <person name="Persson P."/>
            <person name="Tunlid A."/>
        </authorList>
    </citation>
    <scope>NUCLEOTIDE SEQUENCE [LARGE SCALE GENOMIC DNA]</scope>
    <source>
        <strain evidence="13 14">CBS 406.79</strain>
    </source>
</reference>
<dbReference type="Pfam" id="PF23023">
    <property type="entry name" value="Anti-Pycsar_Apyc1"/>
    <property type="match status" value="1"/>
</dbReference>
<evidence type="ECO:0000256" key="8">
    <source>
        <dbReference type="ARBA" id="ARBA00022759"/>
    </source>
</evidence>
<comment type="catalytic activity">
    <reaction evidence="1">
        <text>Endonucleolytic cleavage of RNA, removing extra 3' nucleotides from tRNA precursor, generating 3' termini of tRNAs. A 3'-hydroxy group is left at the tRNA terminus and a 5'-phosphoryl group is left at the trailer molecule.</text>
        <dbReference type="EC" id="3.1.26.11"/>
    </reaction>
</comment>
<comment type="similarity">
    <text evidence="3">Belongs to the RNase Z family.</text>
</comment>
<evidence type="ECO:0000259" key="12">
    <source>
        <dbReference type="Pfam" id="PF13691"/>
    </source>
</evidence>
<feature type="compositionally biased region" description="Basic and acidic residues" evidence="11">
    <location>
        <begin position="240"/>
        <end position="255"/>
    </location>
</feature>
<dbReference type="EMBL" id="JAACJN010000096">
    <property type="protein sequence ID" value="KAF5375625.1"/>
    <property type="molecule type" value="Genomic_DNA"/>
</dbReference>
<name>A0A8H5H2Y4_9AGAR</name>
<feature type="region of interest" description="Disordered" evidence="11">
    <location>
        <begin position="982"/>
        <end position="1001"/>
    </location>
</feature>
<keyword evidence="9" id="KW-0378">Hydrolase</keyword>
<evidence type="ECO:0000256" key="5">
    <source>
        <dbReference type="ARBA" id="ARBA00022694"/>
    </source>
</evidence>
<evidence type="ECO:0000256" key="4">
    <source>
        <dbReference type="ARBA" id="ARBA00012477"/>
    </source>
</evidence>
<protein>
    <recommendedName>
        <fullName evidence="4">ribonuclease Z</fullName>
        <ecNumber evidence="4">3.1.26.11</ecNumber>
    </recommendedName>
</protein>
<feature type="domain" description="tRNase Z endonuclease" evidence="12">
    <location>
        <begin position="14"/>
        <end position="67"/>
    </location>
</feature>
<dbReference type="AlphaFoldDB" id="A0A8H5H2Y4"/>
<keyword evidence="7" id="KW-0479">Metal-binding</keyword>
<evidence type="ECO:0000256" key="10">
    <source>
        <dbReference type="ARBA" id="ARBA00022833"/>
    </source>
</evidence>
<evidence type="ECO:0000256" key="7">
    <source>
        <dbReference type="ARBA" id="ARBA00022723"/>
    </source>
</evidence>
<dbReference type="GO" id="GO:0046872">
    <property type="term" value="F:metal ion binding"/>
    <property type="evidence" value="ECO:0007669"/>
    <property type="project" value="UniProtKB-KW"/>
</dbReference>
<evidence type="ECO:0000256" key="9">
    <source>
        <dbReference type="ARBA" id="ARBA00022801"/>
    </source>
</evidence>
<keyword evidence="6" id="KW-0540">Nuclease</keyword>
<proteinExistence type="inferred from homology"/>
<dbReference type="Pfam" id="PF13691">
    <property type="entry name" value="Lactamase_B_4"/>
    <property type="match status" value="1"/>
</dbReference>
<dbReference type="InterPro" id="IPR036866">
    <property type="entry name" value="RibonucZ/Hydroxyglut_hydro"/>
</dbReference>
<dbReference type="CDD" id="cd07718">
    <property type="entry name" value="RNaseZ_ELAC1_ELAC2-C-term-like_MBL-fold"/>
    <property type="match status" value="1"/>
</dbReference>
<dbReference type="SUPFAM" id="SSF56281">
    <property type="entry name" value="Metallo-hydrolase/oxidoreductase"/>
    <property type="match status" value="1"/>
</dbReference>
<keyword evidence="10" id="KW-0862">Zinc</keyword>